<proteinExistence type="inferred from homology"/>
<feature type="domain" description="PurM-like C-terminal" evidence="3">
    <location>
        <begin position="166"/>
        <end position="317"/>
    </location>
</feature>
<dbReference type="InterPro" id="IPR011854">
    <property type="entry name" value="HypE"/>
</dbReference>
<dbReference type="InterPro" id="IPR010918">
    <property type="entry name" value="PurM-like_C_dom"/>
</dbReference>
<evidence type="ECO:0000259" key="3">
    <source>
        <dbReference type="Pfam" id="PF02769"/>
    </source>
</evidence>
<dbReference type="PANTHER" id="PTHR30303:SF0">
    <property type="entry name" value="CARBAMOYL DEHYDRATASE HYPE"/>
    <property type="match status" value="1"/>
</dbReference>
<dbReference type="Pfam" id="PF00586">
    <property type="entry name" value="AIRS"/>
    <property type="match status" value="1"/>
</dbReference>
<comment type="similarity">
    <text evidence="1">Belongs to the HypE family.</text>
</comment>
<dbReference type="STRING" id="80876.SAMN05421779_106175"/>
<dbReference type="NCBIfam" id="TIGR02124">
    <property type="entry name" value="hypE"/>
    <property type="match status" value="1"/>
</dbReference>
<gene>
    <name evidence="4" type="ORF">SAMN05421779_106175</name>
</gene>
<dbReference type="AlphaFoldDB" id="A0A1N7P9N1"/>
<reference evidence="4 5" key="1">
    <citation type="submission" date="2017-01" db="EMBL/GenBank/DDBJ databases">
        <authorList>
            <person name="Mah S.A."/>
            <person name="Swanson W.J."/>
            <person name="Moy G.W."/>
            <person name="Vacquier V.D."/>
        </authorList>
    </citation>
    <scope>NUCLEOTIDE SEQUENCE [LARGE SCALE GENOMIC DNA]</scope>
    <source>
        <strain evidence="4 5">DSM 11589</strain>
    </source>
</reference>
<dbReference type="Pfam" id="PF02769">
    <property type="entry name" value="AIRS_C"/>
    <property type="match status" value="1"/>
</dbReference>
<accession>A0A1N7P9N1</accession>
<dbReference type="InterPro" id="IPR036676">
    <property type="entry name" value="PurM-like_C_sf"/>
</dbReference>
<name>A0A1N7P9N1_9PROT</name>
<sequence length="340" mass="35737">MKLDWVSGRVELTHGGGGRAMARLVDELFKSAFSNPLLDAGNDQATFTVPAGRMVMTTDGYVIHPLFFPGGDIGSLAVHGTVNDVAMGGARPLYLSAGFILEEGFPLADLKRIVTSMAAASAEAGVPIVTGDTKVVERGKADGVFITTAGVGVVYDGVEVSSDRARPGDVIIVSGTIGDHGVAILSVREGLEFDSEIRSDSMALHRLVETMVQVAPGLRVLRDPTRGGVAATLNELAQASAVGMELDEAALPIRPQVRGACELLGLDPLYVANEGKLLCICPPEDADRLLAAMRAHPQGQDAAIIGQVVADDHRFVTMATSFGGRRVVDWLAGEQLPRIC</sequence>
<feature type="domain" description="PurM-like N-terminal" evidence="2">
    <location>
        <begin position="41"/>
        <end position="154"/>
    </location>
</feature>
<dbReference type="InterPro" id="IPR016188">
    <property type="entry name" value="PurM-like_N"/>
</dbReference>
<evidence type="ECO:0000256" key="1">
    <source>
        <dbReference type="ARBA" id="ARBA00006243"/>
    </source>
</evidence>
<dbReference type="SUPFAM" id="SSF56042">
    <property type="entry name" value="PurM C-terminal domain-like"/>
    <property type="match status" value="1"/>
</dbReference>
<evidence type="ECO:0000313" key="5">
    <source>
        <dbReference type="Proteomes" id="UP000185678"/>
    </source>
</evidence>
<dbReference type="CDD" id="cd02197">
    <property type="entry name" value="HypE"/>
    <property type="match status" value="1"/>
</dbReference>
<evidence type="ECO:0000313" key="4">
    <source>
        <dbReference type="EMBL" id="SIT07355.1"/>
    </source>
</evidence>
<protein>
    <submittedName>
        <fullName evidence="4">Hydrogenase maturation protein, carbamoyl dehydratase HypE</fullName>
    </submittedName>
</protein>
<keyword evidence="5" id="KW-1185">Reference proteome</keyword>
<dbReference type="PANTHER" id="PTHR30303">
    <property type="entry name" value="HYDROGENASE ISOENZYMES FORMATION PROTEIN HYPE"/>
    <property type="match status" value="1"/>
</dbReference>
<dbReference type="SUPFAM" id="SSF55326">
    <property type="entry name" value="PurM N-terminal domain-like"/>
    <property type="match status" value="1"/>
</dbReference>
<organism evidence="4 5">
    <name type="scientific">Insolitispirillum peregrinum</name>
    <dbReference type="NCBI Taxonomy" id="80876"/>
    <lineage>
        <taxon>Bacteria</taxon>
        <taxon>Pseudomonadati</taxon>
        <taxon>Pseudomonadota</taxon>
        <taxon>Alphaproteobacteria</taxon>
        <taxon>Rhodospirillales</taxon>
        <taxon>Novispirillaceae</taxon>
        <taxon>Insolitispirillum</taxon>
    </lineage>
</organism>
<dbReference type="OrthoDB" id="9801934at2"/>
<dbReference type="InterPro" id="IPR036921">
    <property type="entry name" value="PurM-like_N_sf"/>
</dbReference>
<evidence type="ECO:0000259" key="2">
    <source>
        <dbReference type="Pfam" id="PF00586"/>
    </source>
</evidence>
<dbReference type="Proteomes" id="UP000185678">
    <property type="component" value="Unassembled WGS sequence"/>
</dbReference>
<dbReference type="GO" id="GO:0051604">
    <property type="term" value="P:protein maturation"/>
    <property type="evidence" value="ECO:0007669"/>
    <property type="project" value="TreeGrafter"/>
</dbReference>
<dbReference type="PIRSF" id="PIRSF005644">
    <property type="entry name" value="Hdrgns_mtr_HypE"/>
    <property type="match status" value="1"/>
</dbReference>
<dbReference type="RefSeq" id="WP_076401484.1">
    <property type="nucleotide sequence ID" value="NZ_FTOA01000006.1"/>
</dbReference>
<dbReference type="EMBL" id="FTOA01000006">
    <property type="protein sequence ID" value="SIT07355.1"/>
    <property type="molecule type" value="Genomic_DNA"/>
</dbReference>
<dbReference type="Gene3D" id="3.30.1330.10">
    <property type="entry name" value="PurM-like, N-terminal domain"/>
    <property type="match status" value="1"/>
</dbReference>
<dbReference type="Gene3D" id="3.90.650.10">
    <property type="entry name" value="PurM-like C-terminal domain"/>
    <property type="match status" value="1"/>
</dbReference>